<feature type="compositionally biased region" description="Polar residues" evidence="1">
    <location>
        <begin position="7"/>
        <end position="17"/>
    </location>
</feature>
<comment type="caution">
    <text evidence="2">The sequence shown here is derived from an EMBL/GenBank/DDBJ whole genome shotgun (WGS) entry which is preliminary data.</text>
</comment>
<feature type="compositionally biased region" description="Polar residues" evidence="1">
    <location>
        <begin position="218"/>
        <end position="240"/>
    </location>
</feature>
<sequence>MDRLKSKASQFFKNSPSQDEKAANAPTDHGDDFNAGIEGGLRKKPSIFFRRGHDKALPAPPVGAVVSQEAPPLTPKHDVGGEVAAEIGDAILSPFTETEKPLSVPTANQEAPDTFGAERKDKPADLVLKNRPSFASLRKSSMLRSMHVRLPSLTVSPGSRIFRTNTNNHGPPPPPMPQIPVDTPKLKPRRPIIRPLDSVRSARSSRSSSGRVVSISRPTSSTQMAQLPSTFNPSKVSFNKPSGPPPPRPARPESLDDELIILMRDGSARMILHTPSRARALTVSTSSSARSRALTRVESDDPYTRLGLPSGHSSLSSPRSPIFDSPLAAKFPLDPSRPLPFRDSSGSIKGYGRFSAYIKAREHYSSGGYNDGVEREDRELGPIEQYRESKCGDWTLERRVSGKLGERGNLFRARSGGWHFVADI</sequence>
<feature type="region of interest" description="Disordered" evidence="1">
    <location>
        <begin position="52"/>
        <end position="79"/>
    </location>
</feature>
<evidence type="ECO:0000313" key="3">
    <source>
        <dbReference type="Proteomes" id="UP001521222"/>
    </source>
</evidence>
<proteinExistence type="predicted"/>
<feature type="region of interest" description="Disordered" evidence="1">
    <location>
        <begin position="96"/>
        <end position="127"/>
    </location>
</feature>
<keyword evidence="3" id="KW-1185">Reference proteome</keyword>
<evidence type="ECO:0000313" key="2">
    <source>
        <dbReference type="EMBL" id="KAL1608754.1"/>
    </source>
</evidence>
<reference evidence="2 3" key="1">
    <citation type="submission" date="2024-02" db="EMBL/GenBank/DDBJ databases">
        <title>De novo assembly and annotation of 12 fungi associated with fruit tree decline syndrome in Ontario, Canada.</title>
        <authorList>
            <person name="Sulman M."/>
            <person name="Ellouze W."/>
            <person name="Ilyukhin E."/>
        </authorList>
    </citation>
    <scope>NUCLEOTIDE SEQUENCE [LARGE SCALE GENOMIC DNA]</scope>
    <source>
        <strain evidence="2 3">M97-236</strain>
    </source>
</reference>
<feature type="region of interest" description="Disordered" evidence="1">
    <location>
        <begin position="282"/>
        <end position="319"/>
    </location>
</feature>
<feature type="compositionally biased region" description="Low complexity" evidence="1">
    <location>
        <begin position="193"/>
        <end position="217"/>
    </location>
</feature>
<accession>A0ABR3RWE3</accession>
<dbReference type="EMBL" id="JAKIXB020000005">
    <property type="protein sequence ID" value="KAL1608754.1"/>
    <property type="molecule type" value="Genomic_DNA"/>
</dbReference>
<feature type="compositionally biased region" description="Polar residues" evidence="1">
    <location>
        <begin position="157"/>
        <end position="169"/>
    </location>
</feature>
<name>A0ABR3RWE3_9PLEO</name>
<feature type="compositionally biased region" description="Low complexity" evidence="1">
    <location>
        <begin position="305"/>
        <end position="319"/>
    </location>
</feature>
<feature type="region of interest" description="Disordered" evidence="1">
    <location>
        <begin position="1"/>
        <end position="38"/>
    </location>
</feature>
<organism evidence="2 3">
    <name type="scientific">Nothophoma quercina</name>
    <dbReference type="NCBI Taxonomy" id="749835"/>
    <lineage>
        <taxon>Eukaryota</taxon>
        <taxon>Fungi</taxon>
        <taxon>Dikarya</taxon>
        <taxon>Ascomycota</taxon>
        <taxon>Pezizomycotina</taxon>
        <taxon>Dothideomycetes</taxon>
        <taxon>Pleosporomycetidae</taxon>
        <taxon>Pleosporales</taxon>
        <taxon>Pleosporineae</taxon>
        <taxon>Didymellaceae</taxon>
        <taxon>Nothophoma</taxon>
    </lineage>
</organism>
<gene>
    <name evidence="2" type="ORF">SLS59_001945</name>
</gene>
<dbReference type="Proteomes" id="UP001521222">
    <property type="component" value="Unassembled WGS sequence"/>
</dbReference>
<feature type="compositionally biased region" description="Low complexity" evidence="1">
    <location>
        <begin position="282"/>
        <end position="294"/>
    </location>
</feature>
<evidence type="ECO:0000256" key="1">
    <source>
        <dbReference type="SAM" id="MobiDB-lite"/>
    </source>
</evidence>
<protein>
    <submittedName>
        <fullName evidence="2">Uncharacterized protein</fullName>
    </submittedName>
</protein>
<feature type="compositionally biased region" description="Basic and acidic residues" evidence="1">
    <location>
        <begin position="18"/>
        <end position="32"/>
    </location>
</feature>
<feature type="region of interest" description="Disordered" evidence="1">
    <location>
        <begin position="157"/>
        <end position="253"/>
    </location>
</feature>